<protein>
    <submittedName>
        <fullName evidence="1">Uncharacterized protein</fullName>
    </submittedName>
</protein>
<gene>
    <name evidence="1" type="ORF">RSOLAG1IB_09847</name>
</gene>
<proteinExistence type="predicted"/>
<evidence type="ECO:0000313" key="1">
    <source>
        <dbReference type="EMBL" id="CEL61214.1"/>
    </source>
</evidence>
<organism evidence="1 2">
    <name type="scientific">Thanatephorus cucumeris (strain AG1-IB / isolate 7/3/14)</name>
    <name type="common">Lettuce bottom rot fungus</name>
    <name type="synonym">Rhizoctonia solani</name>
    <dbReference type="NCBI Taxonomy" id="1108050"/>
    <lineage>
        <taxon>Eukaryota</taxon>
        <taxon>Fungi</taxon>
        <taxon>Dikarya</taxon>
        <taxon>Basidiomycota</taxon>
        <taxon>Agaricomycotina</taxon>
        <taxon>Agaricomycetes</taxon>
        <taxon>Cantharellales</taxon>
        <taxon>Ceratobasidiaceae</taxon>
        <taxon>Rhizoctonia</taxon>
        <taxon>Rhizoctonia solani AG-1</taxon>
    </lineage>
</organism>
<dbReference type="AlphaFoldDB" id="A0A0B7FWG1"/>
<keyword evidence="2" id="KW-1185">Reference proteome</keyword>
<dbReference type="Proteomes" id="UP000059188">
    <property type="component" value="Unassembled WGS sequence"/>
</dbReference>
<reference evidence="1 2" key="1">
    <citation type="submission" date="2014-11" db="EMBL/GenBank/DDBJ databases">
        <authorList>
            <person name="Wibberg Daniel"/>
        </authorList>
    </citation>
    <scope>NUCLEOTIDE SEQUENCE [LARGE SCALE GENOMIC DNA]</scope>
    <source>
        <strain evidence="1">Rhizoctonia solani AG1-IB 7/3/14</strain>
    </source>
</reference>
<sequence length="283" mass="31994">MPESEPTSKASGVRYNEQPMDEDILFLGVNIPGAYSSIRANDSDALSRSVSENSENTTLNFVARTTNTSDRELCTVTQVPLPLANSIVFKIPSDNPVGPQLAYAWGFESASSLRFHLNNSWWNRMSLRVDFASTFESVYGGQWAMVPEIETLKKTSELTAAISHTKPPNYLDEFPNEIREYEYIPLRDAIEIFHRFRPGTKNRDGTTQYSTHKFPFQGLRLQSKAHPYFAIANTAQKVLYAQQGRSAMEHLSYEQQNSLTICVSIYEQWLKQGKAGSGTRVHH</sequence>
<accession>A0A0B7FWG1</accession>
<name>A0A0B7FWG1_THACB</name>
<evidence type="ECO:0000313" key="2">
    <source>
        <dbReference type="Proteomes" id="UP000059188"/>
    </source>
</evidence>
<dbReference type="EMBL" id="LN679151">
    <property type="protein sequence ID" value="CEL61214.1"/>
    <property type="molecule type" value="Genomic_DNA"/>
</dbReference>